<accession>A0A9E2F1Y4</accession>
<evidence type="ECO:0000256" key="1">
    <source>
        <dbReference type="SAM" id="SignalP"/>
    </source>
</evidence>
<dbReference type="Proteomes" id="UP000811545">
    <property type="component" value="Unassembled WGS sequence"/>
</dbReference>
<feature type="chain" id="PRO_5039052435" evidence="1">
    <location>
        <begin position="24"/>
        <end position="220"/>
    </location>
</feature>
<name>A0A9E2F1Y4_PSYF1</name>
<proteinExistence type="predicted"/>
<dbReference type="EMBL" id="QLTW01000244">
    <property type="protein sequence ID" value="MBT9145964.1"/>
    <property type="molecule type" value="Genomic_DNA"/>
</dbReference>
<organism evidence="2 3">
    <name type="scientific">Psychracetigena formicireducens</name>
    <dbReference type="NCBI Taxonomy" id="2986056"/>
    <lineage>
        <taxon>Bacteria</taxon>
        <taxon>Bacillati</taxon>
        <taxon>Candidatus Lithacetigenota</taxon>
        <taxon>Candidatus Psychracetigena</taxon>
    </lineage>
</organism>
<evidence type="ECO:0000313" key="2">
    <source>
        <dbReference type="EMBL" id="MBT9145964.1"/>
    </source>
</evidence>
<comment type="caution">
    <text evidence="2">The sequence shown here is derived from an EMBL/GenBank/DDBJ whole genome shotgun (WGS) entry which is preliminary data.</text>
</comment>
<reference evidence="2 3" key="1">
    <citation type="journal article" date="2021" name="bioRxiv">
        <title>Unique metabolic strategies in Hadean analogues reveal hints for primordial physiology.</title>
        <authorList>
            <person name="Nobu M.K."/>
            <person name="Nakai R."/>
            <person name="Tamazawa S."/>
            <person name="Mori H."/>
            <person name="Toyoda A."/>
            <person name="Ijiri A."/>
            <person name="Suzuki S."/>
            <person name="Kurokawa K."/>
            <person name="Kamagata Y."/>
            <person name="Tamaki H."/>
        </authorList>
    </citation>
    <scope>NUCLEOTIDE SEQUENCE [LARGE SCALE GENOMIC DNA]</scope>
    <source>
        <strain evidence="2">BS525</strain>
    </source>
</reference>
<gene>
    <name evidence="2" type="ORF">DDT42_01843</name>
</gene>
<keyword evidence="1" id="KW-0732">Signal</keyword>
<evidence type="ECO:0000313" key="3">
    <source>
        <dbReference type="Proteomes" id="UP000811545"/>
    </source>
</evidence>
<sequence length="220" mass="24025">MKKILVFLLVAGLIAALPGMVLAGNNGKGRPDTPPGLSDKVNIRLAFKGVVLRVQATEKLMDVVLVEPFLKILARRVNAGATIKVNYSNAEFYKAGEKLPGIPTDLLGVNVGIMGTWDNVGKKVDALKVHILANPPGRIIGIGIVKEIKTNSFVLEMKPKKGETTPVLREFFVLPKTVFRLHGVREAKFSDMKVGMHAAVKGFFHDNQWYAIFVALSNPK</sequence>
<feature type="signal peptide" evidence="1">
    <location>
        <begin position="1"/>
        <end position="23"/>
    </location>
</feature>
<dbReference type="AlphaFoldDB" id="A0A9E2F1Y4"/>
<protein>
    <submittedName>
        <fullName evidence="2">Uncharacterized protein</fullName>
    </submittedName>
</protein>